<name>A0A2Z5JHN3_STRAR</name>
<feature type="region of interest" description="Disordered" evidence="1">
    <location>
        <begin position="1"/>
        <end position="20"/>
    </location>
</feature>
<evidence type="ECO:0000256" key="1">
    <source>
        <dbReference type="SAM" id="MobiDB-lite"/>
    </source>
</evidence>
<gene>
    <name evidence="3" type="ORF">C5746_26425</name>
</gene>
<feature type="region of interest" description="Disordered" evidence="1">
    <location>
        <begin position="63"/>
        <end position="134"/>
    </location>
</feature>
<dbReference type="KEGG" id="sata:C5746_26425"/>
<reference evidence="3 4" key="1">
    <citation type="journal article" date="2018" name="Front. Microbiol.">
        <title>Genome Sequencing of Streptomyces atratus SCSIOZH16 and Activation Production of Nocardamine via Metabolic Engineering.</title>
        <authorList>
            <person name="Li Y."/>
            <person name="Zhang C."/>
            <person name="Liu C."/>
            <person name="Ju J."/>
            <person name="Ma J."/>
        </authorList>
    </citation>
    <scope>NUCLEOTIDE SEQUENCE [LARGE SCALE GENOMIC DNA]</scope>
    <source>
        <strain evidence="3 4">SCSIO_ZH16</strain>
    </source>
</reference>
<sequence length="134" mass="13898">MDHFERQLAQMMRDTEAPAPFEPKHRERLWAGVRVRSRRRAAQRAVGSVLAIVGLSVGLFLLPGRTTPVEPSRPGPQPATSPSPSASPATPDASLSAPPSSDTSTAPAAPDGTATIMPPPSTSAPPSGTATARN</sequence>
<dbReference type="GeneID" id="95521938"/>
<dbReference type="Proteomes" id="UP000252698">
    <property type="component" value="Chromosome"/>
</dbReference>
<keyword evidence="2" id="KW-0812">Transmembrane</keyword>
<dbReference type="EMBL" id="CP027306">
    <property type="protein sequence ID" value="AXE79876.1"/>
    <property type="molecule type" value="Genomic_DNA"/>
</dbReference>
<evidence type="ECO:0000313" key="4">
    <source>
        <dbReference type="Proteomes" id="UP000252698"/>
    </source>
</evidence>
<feature type="compositionally biased region" description="Low complexity" evidence="1">
    <location>
        <begin position="124"/>
        <end position="134"/>
    </location>
</feature>
<protein>
    <submittedName>
        <fullName evidence="3">Cellulase</fullName>
    </submittedName>
</protein>
<feature type="compositionally biased region" description="Low complexity" evidence="1">
    <location>
        <begin position="82"/>
        <end position="116"/>
    </location>
</feature>
<feature type="transmembrane region" description="Helical" evidence="2">
    <location>
        <begin position="45"/>
        <end position="64"/>
    </location>
</feature>
<dbReference type="AlphaFoldDB" id="A0A2Z5JHN3"/>
<proteinExistence type="predicted"/>
<evidence type="ECO:0000256" key="2">
    <source>
        <dbReference type="SAM" id="Phobius"/>
    </source>
</evidence>
<feature type="compositionally biased region" description="Pro residues" evidence="1">
    <location>
        <begin position="71"/>
        <end position="81"/>
    </location>
</feature>
<keyword evidence="2" id="KW-1133">Transmembrane helix</keyword>
<evidence type="ECO:0000313" key="3">
    <source>
        <dbReference type="EMBL" id="AXE79876.1"/>
    </source>
</evidence>
<keyword evidence="2" id="KW-0472">Membrane</keyword>
<organism evidence="3 4">
    <name type="scientific">Streptomyces atratus</name>
    <dbReference type="NCBI Taxonomy" id="1893"/>
    <lineage>
        <taxon>Bacteria</taxon>
        <taxon>Bacillati</taxon>
        <taxon>Actinomycetota</taxon>
        <taxon>Actinomycetes</taxon>
        <taxon>Kitasatosporales</taxon>
        <taxon>Streptomycetaceae</taxon>
        <taxon>Streptomyces</taxon>
    </lineage>
</organism>
<dbReference type="RefSeq" id="WP_114246357.1">
    <property type="nucleotide sequence ID" value="NZ_CP027306.1"/>
</dbReference>
<accession>A0A2Z5JHN3</accession>